<dbReference type="PANTHER" id="PTHR43072">
    <property type="entry name" value="N-ACETYLTRANSFERASE"/>
    <property type="match status" value="1"/>
</dbReference>
<dbReference type="InterPro" id="IPR000182">
    <property type="entry name" value="GNAT_dom"/>
</dbReference>
<dbReference type="EMBL" id="WSRR01000014">
    <property type="protein sequence ID" value="MVX61133.1"/>
    <property type="molecule type" value="Genomic_DNA"/>
</dbReference>
<name>A0A6N8JMG2_9ACTN</name>
<evidence type="ECO:0000313" key="2">
    <source>
        <dbReference type="EMBL" id="MVX61133.1"/>
    </source>
</evidence>
<evidence type="ECO:0000259" key="1">
    <source>
        <dbReference type="PROSITE" id="PS51186"/>
    </source>
</evidence>
<accession>A0A6N8JMG2</accession>
<proteinExistence type="predicted"/>
<dbReference type="Pfam" id="PF00583">
    <property type="entry name" value="Acetyltransf_1"/>
    <property type="match status" value="1"/>
</dbReference>
<gene>
    <name evidence="2" type="ORF">GKZ27_06660</name>
</gene>
<comment type="caution">
    <text evidence="2">The sequence shown here is derived from an EMBL/GenBank/DDBJ whole genome shotgun (WGS) entry which is preliminary data.</text>
</comment>
<dbReference type="AlphaFoldDB" id="A0A6N8JMG2"/>
<dbReference type="CDD" id="cd04301">
    <property type="entry name" value="NAT_SF"/>
    <property type="match status" value="1"/>
</dbReference>
<keyword evidence="3" id="KW-1185">Reference proteome</keyword>
<protein>
    <submittedName>
        <fullName evidence="2">GNAT family N-acetyltransferase</fullName>
    </submittedName>
</protein>
<dbReference type="OrthoDB" id="9799601at2"/>
<reference evidence="2 3" key="1">
    <citation type="submission" date="2019-12" db="EMBL/GenBank/DDBJ databases">
        <title>Microbes associate with the intestines of laboratory mice.</title>
        <authorList>
            <person name="Navarre W."/>
            <person name="Wong E."/>
        </authorList>
    </citation>
    <scope>NUCLEOTIDE SEQUENCE [LARGE SCALE GENOMIC DNA]</scope>
    <source>
        <strain evidence="2 3">NM66_B29</strain>
    </source>
</reference>
<dbReference type="SUPFAM" id="SSF55729">
    <property type="entry name" value="Acyl-CoA N-acyltransferases (Nat)"/>
    <property type="match status" value="1"/>
</dbReference>
<dbReference type="PROSITE" id="PS51186">
    <property type="entry name" value="GNAT"/>
    <property type="match status" value="1"/>
</dbReference>
<dbReference type="Proteomes" id="UP000463388">
    <property type="component" value="Unassembled WGS sequence"/>
</dbReference>
<dbReference type="RefSeq" id="WP_160346132.1">
    <property type="nucleotide sequence ID" value="NZ_JAOAKZ010000016.1"/>
</dbReference>
<dbReference type="InterPro" id="IPR016181">
    <property type="entry name" value="Acyl_CoA_acyltransferase"/>
</dbReference>
<keyword evidence="2" id="KW-0808">Transferase</keyword>
<feature type="domain" description="N-acetyltransferase" evidence="1">
    <location>
        <begin position="3"/>
        <end position="172"/>
    </location>
</feature>
<evidence type="ECO:0000313" key="3">
    <source>
        <dbReference type="Proteomes" id="UP000463388"/>
    </source>
</evidence>
<sequence>MSVSFRQVERDEEVEALAHMAHHIWNEYWPALIGQAQTDYMVEKFQSLNAFRADIADNGYEYWFIMDDEGDTPRIIGYTGGRTESETNRFFISKIYLLEEHRGRGIAAAVTRFYEQLCRDRGLAAMYLTVNKQNKMAIRAYEKQGFITVDAVETDIGEGFVMDDFIMEKPLA</sequence>
<organism evidence="2 3">
    <name type="scientific">Adlercreutzia mucosicola</name>
    <dbReference type="NCBI Taxonomy" id="580026"/>
    <lineage>
        <taxon>Bacteria</taxon>
        <taxon>Bacillati</taxon>
        <taxon>Actinomycetota</taxon>
        <taxon>Coriobacteriia</taxon>
        <taxon>Eggerthellales</taxon>
        <taxon>Eggerthellaceae</taxon>
        <taxon>Adlercreutzia</taxon>
    </lineage>
</organism>
<dbReference type="Gene3D" id="3.40.630.30">
    <property type="match status" value="1"/>
</dbReference>
<dbReference type="GO" id="GO:0016747">
    <property type="term" value="F:acyltransferase activity, transferring groups other than amino-acyl groups"/>
    <property type="evidence" value="ECO:0007669"/>
    <property type="project" value="InterPro"/>
</dbReference>